<name>A0ABS0WW01_9FLAO</name>
<protein>
    <submittedName>
        <fullName evidence="2">Uncharacterized protein</fullName>
    </submittedName>
</protein>
<feature type="chain" id="PRO_5045637316" evidence="1">
    <location>
        <begin position="20"/>
        <end position="97"/>
    </location>
</feature>
<accession>A0ABS0WW01</accession>
<reference evidence="2 3" key="1">
    <citation type="submission" date="2020-12" db="EMBL/GenBank/DDBJ databases">
        <title>Aureibaculum luteum sp. nov. and Aureibaculum flavum sp. nov., novel members of the family Flavobacteriaceae isolated from Antarctic intertidal sediments.</title>
        <authorList>
            <person name="He X."/>
            <person name="Zhang X."/>
        </authorList>
    </citation>
    <scope>NUCLEOTIDE SEQUENCE [LARGE SCALE GENOMIC DNA]</scope>
    <source>
        <strain evidence="2 3">A20</strain>
    </source>
</reference>
<gene>
    <name evidence="2" type="ORF">JBL43_18135</name>
</gene>
<dbReference type="EMBL" id="JAEHFJ010000012">
    <property type="protein sequence ID" value="MBJ2176176.1"/>
    <property type="molecule type" value="Genomic_DNA"/>
</dbReference>
<feature type="signal peptide" evidence="1">
    <location>
        <begin position="1"/>
        <end position="19"/>
    </location>
</feature>
<dbReference type="RefSeq" id="WP_198842797.1">
    <property type="nucleotide sequence ID" value="NZ_JAEHFJ010000012.1"/>
</dbReference>
<evidence type="ECO:0000313" key="2">
    <source>
        <dbReference type="EMBL" id="MBJ2176176.1"/>
    </source>
</evidence>
<keyword evidence="3" id="KW-1185">Reference proteome</keyword>
<proteinExistence type="predicted"/>
<evidence type="ECO:0000256" key="1">
    <source>
        <dbReference type="SAM" id="SignalP"/>
    </source>
</evidence>
<organism evidence="2 3">
    <name type="scientific">Aureibaculum flavum</name>
    <dbReference type="NCBI Taxonomy" id="2795986"/>
    <lineage>
        <taxon>Bacteria</taxon>
        <taxon>Pseudomonadati</taxon>
        <taxon>Bacteroidota</taxon>
        <taxon>Flavobacteriia</taxon>
        <taxon>Flavobacteriales</taxon>
        <taxon>Flavobacteriaceae</taxon>
        <taxon>Aureibaculum</taxon>
    </lineage>
</organism>
<keyword evidence="1" id="KW-0732">Signal</keyword>
<evidence type="ECO:0000313" key="3">
    <source>
        <dbReference type="Proteomes" id="UP000623301"/>
    </source>
</evidence>
<dbReference type="Proteomes" id="UP000623301">
    <property type="component" value="Unassembled WGS sequence"/>
</dbReference>
<comment type="caution">
    <text evidence="2">The sequence shown here is derived from an EMBL/GenBank/DDBJ whole genome shotgun (WGS) entry which is preliminary data.</text>
</comment>
<sequence>MKKVVLTFALLLTVSFAFAGNEIESISDSFSIDISLVENEIEKPDELFYVEITYTDCFDYAIKKLEADELKYGDIDDGNGASLMNWYYYWCWRGWAE</sequence>